<name>A0A8K0NW19_LADFU</name>
<dbReference type="OrthoDB" id="443524at2759"/>
<gene>
    <name evidence="1" type="ORF">J437_LFUL005426</name>
</gene>
<evidence type="ECO:0000313" key="1">
    <source>
        <dbReference type="EMBL" id="KAG8223863.1"/>
    </source>
</evidence>
<sequence>MATMELRLTAEVNNSPIISTGGRYAKLLSVTNSIKTSTPTQPAQDHLMERLNNASSSDLVLKLIGAHHSIMNSNHVLEALQTLTSLHKRETSLKSKEEIINRPEFGKLCQRLKVHSRALALHETIGALKAMCHMNVPSTSPIVQILLNLLRHQVNDLVPGQIVYVDMLLTNMEKSPLLEALKIALPMIFEAKLQTAIADEDTSPSYLADLLSYASERNISTESVQKILQSLSRPETLEQMEVRAAQSLLVSLCSKRIAGLPLKDSLIRRCLEVVSNSFHHCSKFELDAITTGISRACSSGFFQFYDEEFIDAYVNYVIRSDVALVQAVWASRKLSKMNHVNIALLDYISKKVEASPSIIEEGSAALIICMIAAFSQANYKPKNWDIFEDA</sequence>
<reference evidence="1" key="1">
    <citation type="submission" date="2013-04" db="EMBL/GenBank/DDBJ databases">
        <authorList>
            <person name="Qu J."/>
            <person name="Murali S.C."/>
            <person name="Bandaranaike D."/>
            <person name="Bellair M."/>
            <person name="Blankenburg K."/>
            <person name="Chao H."/>
            <person name="Dinh H."/>
            <person name="Doddapaneni H."/>
            <person name="Downs B."/>
            <person name="Dugan-Rocha S."/>
            <person name="Elkadiri S."/>
            <person name="Gnanaolivu R.D."/>
            <person name="Hernandez B."/>
            <person name="Javaid M."/>
            <person name="Jayaseelan J.C."/>
            <person name="Lee S."/>
            <person name="Li M."/>
            <person name="Ming W."/>
            <person name="Munidasa M."/>
            <person name="Muniz J."/>
            <person name="Nguyen L."/>
            <person name="Ongeri F."/>
            <person name="Osuji N."/>
            <person name="Pu L.-L."/>
            <person name="Puazo M."/>
            <person name="Qu C."/>
            <person name="Quiroz J."/>
            <person name="Raj R."/>
            <person name="Weissenberger G."/>
            <person name="Xin Y."/>
            <person name="Zou X."/>
            <person name="Han Y."/>
            <person name="Richards S."/>
            <person name="Worley K."/>
            <person name="Muzny D."/>
            <person name="Gibbs R."/>
        </authorList>
    </citation>
    <scope>NUCLEOTIDE SEQUENCE</scope>
    <source>
        <strain evidence="1">Sampled in the wild</strain>
    </source>
</reference>
<organism evidence="1 2">
    <name type="scientific">Ladona fulva</name>
    <name type="common">Scarce chaser dragonfly</name>
    <name type="synonym">Libellula fulva</name>
    <dbReference type="NCBI Taxonomy" id="123851"/>
    <lineage>
        <taxon>Eukaryota</taxon>
        <taxon>Metazoa</taxon>
        <taxon>Ecdysozoa</taxon>
        <taxon>Arthropoda</taxon>
        <taxon>Hexapoda</taxon>
        <taxon>Insecta</taxon>
        <taxon>Pterygota</taxon>
        <taxon>Palaeoptera</taxon>
        <taxon>Odonata</taxon>
        <taxon>Epiprocta</taxon>
        <taxon>Anisoptera</taxon>
        <taxon>Libelluloidea</taxon>
        <taxon>Libellulidae</taxon>
        <taxon>Ladona</taxon>
    </lineage>
</organism>
<keyword evidence="2" id="KW-1185">Reference proteome</keyword>
<comment type="caution">
    <text evidence="1">The sequence shown here is derived from an EMBL/GenBank/DDBJ whole genome shotgun (WGS) entry which is preliminary data.</text>
</comment>
<reference evidence="1" key="2">
    <citation type="submission" date="2017-10" db="EMBL/GenBank/DDBJ databases">
        <title>Ladona fulva Genome sequencing and assembly.</title>
        <authorList>
            <person name="Murali S."/>
            <person name="Richards S."/>
            <person name="Bandaranaike D."/>
            <person name="Bellair M."/>
            <person name="Blankenburg K."/>
            <person name="Chao H."/>
            <person name="Dinh H."/>
            <person name="Doddapaneni H."/>
            <person name="Dugan-Rocha S."/>
            <person name="Elkadiri S."/>
            <person name="Gnanaolivu R."/>
            <person name="Hernandez B."/>
            <person name="Skinner E."/>
            <person name="Javaid M."/>
            <person name="Lee S."/>
            <person name="Li M."/>
            <person name="Ming W."/>
            <person name="Munidasa M."/>
            <person name="Muniz J."/>
            <person name="Nguyen L."/>
            <person name="Hughes D."/>
            <person name="Osuji N."/>
            <person name="Pu L.-L."/>
            <person name="Puazo M."/>
            <person name="Qu C."/>
            <person name="Quiroz J."/>
            <person name="Raj R."/>
            <person name="Weissenberger G."/>
            <person name="Xin Y."/>
            <person name="Zou X."/>
            <person name="Han Y."/>
            <person name="Worley K."/>
            <person name="Muzny D."/>
            <person name="Gibbs R."/>
        </authorList>
    </citation>
    <scope>NUCLEOTIDE SEQUENCE</scope>
    <source>
        <strain evidence="1">Sampled in the wild</strain>
    </source>
</reference>
<evidence type="ECO:0000313" key="2">
    <source>
        <dbReference type="Proteomes" id="UP000792457"/>
    </source>
</evidence>
<protein>
    <submittedName>
        <fullName evidence="1">Uncharacterized protein</fullName>
    </submittedName>
</protein>
<dbReference type="Proteomes" id="UP000792457">
    <property type="component" value="Unassembled WGS sequence"/>
</dbReference>
<dbReference type="AlphaFoldDB" id="A0A8K0NW19"/>
<accession>A0A8K0NW19</accession>
<proteinExistence type="predicted"/>
<dbReference type="EMBL" id="KZ308177">
    <property type="protein sequence ID" value="KAG8223863.1"/>
    <property type="molecule type" value="Genomic_DNA"/>
</dbReference>
<feature type="non-terminal residue" evidence="1">
    <location>
        <position position="390"/>
    </location>
</feature>